<dbReference type="AlphaFoldDB" id="A0A1E3G2L2"/>
<accession>A0A1E3G2L2</accession>
<organism evidence="4 5">
    <name type="scientific">Fervidobacterium thailandense</name>
    <dbReference type="NCBI Taxonomy" id="1008305"/>
    <lineage>
        <taxon>Bacteria</taxon>
        <taxon>Thermotogati</taxon>
        <taxon>Thermotogota</taxon>
        <taxon>Thermotogae</taxon>
        <taxon>Thermotogales</taxon>
        <taxon>Fervidobacteriaceae</taxon>
        <taxon>Fervidobacterium</taxon>
    </lineage>
</organism>
<dbReference type="GO" id="GO:0005525">
    <property type="term" value="F:GTP binding"/>
    <property type="evidence" value="ECO:0007669"/>
    <property type="project" value="InterPro"/>
</dbReference>
<name>A0A1E3G2L2_9BACT</name>
<dbReference type="EMBL" id="LWAF01000005">
    <property type="protein sequence ID" value="ODN30516.1"/>
    <property type="molecule type" value="Genomic_DNA"/>
</dbReference>
<dbReference type="GO" id="GO:0005737">
    <property type="term" value="C:cytoplasm"/>
    <property type="evidence" value="ECO:0007669"/>
    <property type="project" value="TreeGrafter"/>
</dbReference>
<dbReference type="InterPro" id="IPR005225">
    <property type="entry name" value="Small_GTP-bd"/>
</dbReference>
<reference evidence="5" key="1">
    <citation type="submission" date="2016-04" db="EMBL/GenBank/DDBJ databases">
        <title>The genome sequence project of a novel Fervidobacterium isolate from a hot spring in Thailand.</title>
        <authorList>
            <person name="Gonzalez J.M."/>
            <person name="Cuecas A."/>
            <person name="Kanoksilapatham W."/>
        </authorList>
    </citation>
    <scope>NUCLEOTIDE SEQUENCE [LARGE SCALE GENOMIC DNA]</scope>
    <source>
        <strain evidence="5">FC2004</strain>
    </source>
</reference>
<dbReference type="PANTHER" id="PTHR42714:SF6">
    <property type="entry name" value="TRANSLATION INITIATION FACTOR IF-2"/>
    <property type="match status" value="1"/>
</dbReference>
<dbReference type="Proteomes" id="UP000094570">
    <property type="component" value="Unassembled WGS sequence"/>
</dbReference>
<sequence length="406" mass="45373">MLPTSGFRKFISIVGRRNVGKSSFMNALIGQDISIVSDTPGTTTDPVHKAMELHPLGPVTLIDTPGLDDVGELGEKRIQKAIKSFYKSDAGILVVDDEPGEYERRIDELFRKLEIPYIVAVNKADVLGNRAFHIAELYRSEFGVEVAVVSSAKKEGFEKIPELLSRIMPEDTEIPFIPDFVSVGDTVVLVVPIDSGAPKGRLIMPQVHAIREVIDRQAFAYVVKEHQVWEAISRLNAKPVLVVTDSQAIMKVAPQVPEDVYLTTFSILEARYRGDIEYFVESVTAIEELKDGDTVLIMEGCTHRPLSEDIGRVKIPNWLTKHTGAKLNFRVWAGVEMPEYEEVADAKLVIHCGGCVNTRTQIMRRVRMFKRLGIPMTNYGIVISYLHGVLDRALKPLGLTFKMDRV</sequence>
<dbReference type="InterPro" id="IPR023873">
    <property type="entry name" value="FeFe-hyd_GTPase_HydF"/>
</dbReference>
<evidence type="ECO:0000259" key="3">
    <source>
        <dbReference type="Pfam" id="PF18133"/>
    </source>
</evidence>
<dbReference type="InterPro" id="IPR040644">
    <property type="entry name" value="HydF_tetramer"/>
</dbReference>
<dbReference type="Gene3D" id="3.40.50.11420">
    <property type="match status" value="1"/>
</dbReference>
<feature type="domain" description="Hydrogen maturase F tetramerization" evidence="3">
    <location>
        <begin position="277"/>
        <end position="396"/>
    </location>
</feature>
<dbReference type="InterPro" id="IPR027417">
    <property type="entry name" value="P-loop_NTPase"/>
</dbReference>
<dbReference type="RefSeq" id="WP_069292984.1">
    <property type="nucleotide sequence ID" value="NZ_CP140110.1"/>
</dbReference>
<proteinExistence type="predicted"/>
<dbReference type="CDD" id="cd00880">
    <property type="entry name" value="Era_like"/>
    <property type="match status" value="1"/>
</dbReference>
<dbReference type="Pfam" id="PF18128">
    <property type="entry name" value="HydF_dimer"/>
    <property type="match status" value="1"/>
</dbReference>
<dbReference type="InterPro" id="IPR006073">
    <property type="entry name" value="GTP-bd"/>
</dbReference>
<evidence type="ECO:0000259" key="2">
    <source>
        <dbReference type="Pfam" id="PF18128"/>
    </source>
</evidence>
<dbReference type="GO" id="GO:0002098">
    <property type="term" value="P:tRNA wobble uridine modification"/>
    <property type="evidence" value="ECO:0007669"/>
    <property type="project" value="TreeGrafter"/>
</dbReference>
<keyword evidence="5" id="KW-1185">Reference proteome</keyword>
<dbReference type="PANTHER" id="PTHR42714">
    <property type="entry name" value="TRNA MODIFICATION GTPASE GTPBP3"/>
    <property type="match status" value="1"/>
</dbReference>
<dbReference type="NCBIfam" id="TIGR03918">
    <property type="entry name" value="GTP_HydF"/>
    <property type="match status" value="1"/>
</dbReference>
<evidence type="ECO:0000259" key="1">
    <source>
        <dbReference type="Pfam" id="PF01926"/>
    </source>
</evidence>
<evidence type="ECO:0000313" key="5">
    <source>
        <dbReference type="Proteomes" id="UP000094570"/>
    </source>
</evidence>
<dbReference type="Gene3D" id="3.40.50.300">
    <property type="entry name" value="P-loop containing nucleotide triphosphate hydrolases"/>
    <property type="match status" value="1"/>
</dbReference>
<dbReference type="OrthoDB" id="9811338at2"/>
<dbReference type="NCBIfam" id="TIGR00231">
    <property type="entry name" value="small_GTP"/>
    <property type="match status" value="1"/>
</dbReference>
<dbReference type="InterPro" id="IPR041606">
    <property type="entry name" value="HydF_dimer"/>
</dbReference>
<dbReference type="STRING" id="1008305.A4H02_04460"/>
<dbReference type="Pfam" id="PF18133">
    <property type="entry name" value="HydF_tetramer"/>
    <property type="match status" value="1"/>
</dbReference>
<gene>
    <name evidence="4" type="ORF">A4H02_04460</name>
</gene>
<feature type="domain" description="G" evidence="1">
    <location>
        <begin position="11"/>
        <end position="123"/>
    </location>
</feature>
<comment type="caution">
    <text evidence="4">The sequence shown here is derived from an EMBL/GenBank/DDBJ whole genome shotgun (WGS) entry which is preliminary data.</text>
</comment>
<dbReference type="GO" id="GO:0030488">
    <property type="term" value="P:tRNA methylation"/>
    <property type="evidence" value="ECO:0007669"/>
    <property type="project" value="TreeGrafter"/>
</dbReference>
<evidence type="ECO:0000313" key="4">
    <source>
        <dbReference type="EMBL" id="ODN30516.1"/>
    </source>
</evidence>
<dbReference type="Gene3D" id="3.40.50.11410">
    <property type="match status" value="1"/>
</dbReference>
<dbReference type="SUPFAM" id="SSF52540">
    <property type="entry name" value="P-loop containing nucleoside triphosphate hydrolases"/>
    <property type="match status" value="1"/>
</dbReference>
<protein>
    <submittedName>
        <fullName evidence="4">[FeFe] hydrogenase H-cluster maturation GTPase HydF</fullName>
    </submittedName>
</protein>
<feature type="domain" description="Hydrogen maturase F dimerization" evidence="2">
    <location>
        <begin position="177"/>
        <end position="274"/>
    </location>
</feature>
<dbReference type="Pfam" id="PF01926">
    <property type="entry name" value="MMR_HSR1"/>
    <property type="match status" value="1"/>
</dbReference>